<feature type="transmembrane region" description="Helical" evidence="2">
    <location>
        <begin position="183"/>
        <end position="208"/>
    </location>
</feature>
<dbReference type="EMBL" id="JAUSUR010000001">
    <property type="protein sequence ID" value="MDQ0359964.1"/>
    <property type="molecule type" value="Genomic_DNA"/>
</dbReference>
<gene>
    <name evidence="3" type="ORF">J2S15_000695</name>
</gene>
<protein>
    <submittedName>
        <fullName evidence="3">Membrane protein</fullName>
    </submittedName>
</protein>
<dbReference type="RefSeq" id="WP_307405516.1">
    <property type="nucleotide sequence ID" value="NZ_JAUSUR010000001.1"/>
</dbReference>
<keyword evidence="2" id="KW-0812">Transmembrane</keyword>
<feature type="transmembrane region" description="Helical" evidence="2">
    <location>
        <begin position="158"/>
        <end position="177"/>
    </location>
</feature>
<dbReference type="Proteomes" id="UP001230220">
    <property type="component" value="Unassembled WGS sequence"/>
</dbReference>
<comment type="caution">
    <text evidence="3">The sequence shown here is derived from an EMBL/GenBank/DDBJ whole genome shotgun (WGS) entry which is preliminary data.</text>
</comment>
<evidence type="ECO:0000313" key="4">
    <source>
        <dbReference type="Proteomes" id="UP001230220"/>
    </source>
</evidence>
<evidence type="ECO:0000256" key="1">
    <source>
        <dbReference type="SAM" id="MobiDB-lite"/>
    </source>
</evidence>
<sequence length="219" mass="24654">MKEMSKKEYIADLSYHLRDLQREEFEDAIHYVEEYFEEAGEDNASQVIEELGPPNKLAATIRAESTIKNNQQQQERRRKREDANNREDYVPRSGKRDLKSLWIIILGIFALPIALPLALAAFLIVFVFFLVIFCLIIAGICCMIALIIFSVPAFVSSLALMSTSYASGLVGLGISFISLGAGLLILTALILAIRTFIPWAVHCLSGLFQRFSRRKSYSV</sequence>
<evidence type="ECO:0000313" key="3">
    <source>
        <dbReference type="EMBL" id="MDQ0359964.1"/>
    </source>
</evidence>
<feature type="transmembrane region" description="Helical" evidence="2">
    <location>
        <begin position="128"/>
        <end position="151"/>
    </location>
</feature>
<evidence type="ECO:0000256" key="2">
    <source>
        <dbReference type="SAM" id="Phobius"/>
    </source>
</evidence>
<keyword evidence="2" id="KW-0472">Membrane</keyword>
<keyword evidence="4" id="KW-1185">Reference proteome</keyword>
<keyword evidence="2" id="KW-1133">Transmembrane helix</keyword>
<feature type="transmembrane region" description="Helical" evidence="2">
    <location>
        <begin position="101"/>
        <end position="122"/>
    </location>
</feature>
<feature type="compositionally biased region" description="Basic and acidic residues" evidence="1">
    <location>
        <begin position="80"/>
        <end position="91"/>
    </location>
</feature>
<dbReference type="Pfam" id="PF22564">
    <property type="entry name" value="HAAS"/>
    <property type="match status" value="1"/>
</dbReference>
<feature type="region of interest" description="Disordered" evidence="1">
    <location>
        <begin position="67"/>
        <end position="91"/>
    </location>
</feature>
<reference evidence="3 4" key="1">
    <citation type="submission" date="2023-07" db="EMBL/GenBank/DDBJ databases">
        <title>Genomic Encyclopedia of Type Strains, Phase IV (KMG-IV): sequencing the most valuable type-strain genomes for metagenomic binning, comparative biology and taxonomic classification.</title>
        <authorList>
            <person name="Goeker M."/>
        </authorList>
    </citation>
    <scope>NUCLEOTIDE SEQUENCE [LARGE SCALE GENOMIC DNA]</scope>
    <source>
        <strain evidence="3 4">DSM 16784</strain>
    </source>
</reference>
<proteinExistence type="predicted"/>
<accession>A0ABU0DZA3</accession>
<organism evidence="3 4">
    <name type="scientific">Breznakia pachnodae</name>
    <dbReference type="NCBI Taxonomy" id="265178"/>
    <lineage>
        <taxon>Bacteria</taxon>
        <taxon>Bacillati</taxon>
        <taxon>Bacillota</taxon>
        <taxon>Erysipelotrichia</taxon>
        <taxon>Erysipelotrichales</taxon>
        <taxon>Erysipelotrichaceae</taxon>
        <taxon>Breznakia</taxon>
    </lineage>
</organism>
<name>A0ABU0DZA3_9FIRM</name>